<organism evidence="2 3">
    <name type="scientific">Acidaminococcus fermentans</name>
    <dbReference type="NCBI Taxonomy" id="905"/>
    <lineage>
        <taxon>Bacteria</taxon>
        <taxon>Bacillati</taxon>
        <taxon>Bacillota</taxon>
        <taxon>Negativicutes</taxon>
        <taxon>Acidaminococcales</taxon>
        <taxon>Acidaminococcaceae</taxon>
        <taxon>Acidaminococcus</taxon>
    </lineage>
</organism>
<dbReference type="EMBL" id="FNOP01000002">
    <property type="protein sequence ID" value="SDW48284.1"/>
    <property type="molecule type" value="Genomic_DNA"/>
</dbReference>
<evidence type="ECO:0008006" key="4">
    <source>
        <dbReference type="Google" id="ProtNLM"/>
    </source>
</evidence>
<dbReference type="AlphaFoldDB" id="A0A1H2TYP9"/>
<dbReference type="Proteomes" id="UP000182379">
    <property type="component" value="Unassembled WGS sequence"/>
</dbReference>
<evidence type="ECO:0000313" key="2">
    <source>
        <dbReference type="EMBL" id="SDW48284.1"/>
    </source>
</evidence>
<dbReference type="NCBIfam" id="TIGR02122">
    <property type="entry name" value="TRAP_TAXI"/>
    <property type="match status" value="1"/>
</dbReference>
<name>A0A1H2TYP9_ACIFE</name>
<dbReference type="PANTHER" id="PTHR42941">
    <property type="entry name" value="SLL1037 PROTEIN"/>
    <property type="match status" value="1"/>
</dbReference>
<dbReference type="RefSeq" id="WP_074704270.1">
    <property type="nucleotide sequence ID" value="NZ_FNOP01000002.1"/>
</dbReference>
<protein>
    <recommendedName>
        <fullName evidence="4">TAXI family TRAP transporter solute-binding subunit</fullName>
    </recommendedName>
</protein>
<reference evidence="2 3" key="1">
    <citation type="submission" date="2016-10" db="EMBL/GenBank/DDBJ databases">
        <authorList>
            <person name="Varghese N."/>
            <person name="Submissions S."/>
        </authorList>
    </citation>
    <scope>NUCLEOTIDE SEQUENCE [LARGE SCALE GENOMIC DNA]</scope>
    <source>
        <strain evidence="2 3">WCC6</strain>
    </source>
</reference>
<dbReference type="SUPFAM" id="SSF53850">
    <property type="entry name" value="Periplasmic binding protein-like II"/>
    <property type="match status" value="1"/>
</dbReference>
<dbReference type="CDD" id="cd13520">
    <property type="entry name" value="PBP2_TAXI_TRAP"/>
    <property type="match status" value="1"/>
</dbReference>
<dbReference type="Pfam" id="PF16868">
    <property type="entry name" value="NMT1_3"/>
    <property type="match status" value="1"/>
</dbReference>
<feature type="signal peptide" evidence="1">
    <location>
        <begin position="1"/>
        <end position="19"/>
    </location>
</feature>
<dbReference type="PANTHER" id="PTHR42941:SF1">
    <property type="entry name" value="SLL1037 PROTEIN"/>
    <property type="match status" value="1"/>
</dbReference>
<accession>A0A1H2TYP9</accession>
<evidence type="ECO:0000313" key="3">
    <source>
        <dbReference type="Proteomes" id="UP000182379"/>
    </source>
</evidence>
<gene>
    <name evidence="2" type="ORF">SAMN05216495_10227</name>
</gene>
<feature type="chain" id="PRO_5039540005" description="TAXI family TRAP transporter solute-binding subunit" evidence="1">
    <location>
        <begin position="20"/>
        <end position="325"/>
    </location>
</feature>
<sequence length="325" mass="35275">MKKIILSVLALLLFCLAGCKDQTGTVPRRKAPPREMVLAAGQTVGGYGNLGGDLVNLVNQDGKQPPLKAADSTGSLANLELLRQEKADLALVQSDAAWYARTGTGPYEGRPIEDLEQVGTLMSETVQIITYDLTGIRKLQDLKGKTVSVGAPGSGSALNARQLLEAAGIAEDDVRIQYLTVEDTVRALKEGTVDAAILTSSLPHPALKDLARQRRLVLVPVEGQDLDDLVAAYPLYQPVTIPMGTYPNQTRPCASVALQCLLVTRQRVDQEQVRNFLARIWPHWQELKAGHPVLPVDLKKRFFQDPLLPLAPGAEQFQKDSQSGS</sequence>
<comment type="caution">
    <text evidence="2">The sequence shown here is derived from an EMBL/GenBank/DDBJ whole genome shotgun (WGS) entry which is preliminary data.</text>
</comment>
<dbReference type="Gene3D" id="3.40.190.10">
    <property type="entry name" value="Periplasmic binding protein-like II"/>
    <property type="match status" value="2"/>
</dbReference>
<keyword evidence="1" id="KW-0732">Signal</keyword>
<proteinExistence type="predicted"/>
<evidence type="ECO:0000256" key="1">
    <source>
        <dbReference type="SAM" id="SignalP"/>
    </source>
</evidence>
<dbReference type="InterPro" id="IPR011852">
    <property type="entry name" value="TRAP_TAXI"/>
</dbReference>